<dbReference type="STRING" id="407234.SAMN05421795_101403"/>
<evidence type="ECO:0000313" key="2">
    <source>
        <dbReference type="Proteomes" id="UP000186098"/>
    </source>
</evidence>
<evidence type="ECO:0008006" key="3">
    <source>
        <dbReference type="Google" id="ProtNLM"/>
    </source>
</evidence>
<keyword evidence="2" id="KW-1185">Reference proteome</keyword>
<dbReference type="Proteomes" id="UP000186098">
    <property type="component" value="Unassembled WGS sequence"/>
</dbReference>
<dbReference type="RefSeq" id="WP_076363232.1">
    <property type="nucleotide sequence ID" value="NZ_FTOM01000001.1"/>
</dbReference>
<protein>
    <recommendedName>
        <fullName evidence="3">Glyoxalase-like domain-containing protein</fullName>
    </recommendedName>
</protein>
<organism evidence="1 2">
    <name type="scientific">Phaeovulum vinaykumarii</name>
    <dbReference type="NCBI Taxonomy" id="407234"/>
    <lineage>
        <taxon>Bacteria</taxon>
        <taxon>Pseudomonadati</taxon>
        <taxon>Pseudomonadota</taxon>
        <taxon>Alphaproteobacteria</taxon>
        <taxon>Rhodobacterales</taxon>
        <taxon>Paracoccaceae</taxon>
        <taxon>Phaeovulum</taxon>
    </lineage>
</organism>
<dbReference type="EMBL" id="FTOM01000001">
    <property type="protein sequence ID" value="SIS53734.1"/>
    <property type="molecule type" value="Genomic_DNA"/>
</dbReference>
<reference evidence="2" key="1">
    <citation type="submission" date="2017-01" db="EMBL/GenBank/DDBJ databases">
        <authorList>
            <person name="Varghese N."/>
            <person name="Submissions S."/>
        </authorList>
    </citation>
    <scope>NUCLEOTIDE SEQUENCE [LARGE SCALE GENOMIC DNA]</scope>
    <source>
        <strain evidence="2">DSM 18714</strain>
    </source>
</reference>
<name>A0A1N7JX07_9RHOB</name>
<dbReference type="OrthoDB" id="8481959at2"/>
<dbReference type="AlphaFoldDB" id="A0A1N7JX07"/>
<evidence type="ECO:0000313" key="1">
    <source>
        <dbReference type="EMBL" id="SIS53734.1"/>
    </source>
</evidence>
<sequence>MILGLSHIALGTDDIAGASARLERLGYGLRFDEPALENHPDKADFLDHYQPRHHIRALAAEGAMAIELLDHGALGTEQSAALIPVLRGPAPLADWTPVAAAELPLAPEAWPALERALDARPRAFHDPVLKLTFLWLDSTQAPGLHACVLPHDADAAPADLLAALRFRADPARGLWSLLTPLPALQARLIPLPRRPAPGWAVVPRLDQRGCACLALMARGTGAALPPAALPPALATALRGSSRSFSLTVAHKPCRITMALPGQGPFVELVEPQT</sequence>
<accession>A0A1N7JX07</accession>
<gene>
    <name evidence="1" type="ORF">SAMN05421795_101403</name>
</gene>
<proteinExistence type="predicted"/>